<keyword evidence="4" id="KW-1185">Reference proteome</keyword>
<accession>A0AA36CBZ9</accession>
<evidence type="ECO:0000313" key="3">
    <source>
        <dbReference type="EMBL" id="CAJ0566194.1"/>
    </source>
</evidence>
<feature type="transmembrane region" description="Helical" evidence="2">
    <location>
        <begin position="117"/>
        <end position="139"/>
    </location>
</feature>
<dbReference type="Proteomes" id="UP001177023">
    <property type="component" value="Unassembled WGS sequence"/>
</dbReference>
<evidence type="ECO:0000313" key="4">
    <source>
        <dbReference type="Proteomes" id="UP001177023"/>
    </source>
</evidence>
<comment type="caution">
    <text evidence="3">The sequence shown here is derived from an EMBL/GenBank/DDBJ whole genome shotgun (WGS) entry which is preliminary data.</text>
</comment>
<feature type="compositionally biased region" description="Low complexity" evidence="1">
    <location>
        <begin position="147"/>
        <end position="174"/>
    </location>
</feature>
<keyword evidence="2" id="KW-1133">Transmembrane helix</keyword>
<keyword evidence="2" id="KW-0812">Transmembrane</keyword>
<feature type="transmembrane region" description="Helical" evidence="2">
    <location>
        <begin position="76"/>
        <end position="97"/>
    </location>
</feature>
<gene>
    <name evidence="3" type="ORF">MSPICULIGERA_LOCUS4807</name>
</gene>
<name>A0AA36CBZ9_9BILA</name>
<sequence length="355" mass="39885">MSTDRICCGLVHCKVAALAFWGLRMFLLAVTAWIWSFDDLDETYWFGLLVFSAIICVVMGIAVIKDCAKMTKVTYWLQALSITTFVVMIIFLFWKMPSKEVVPNEMITMRRRHDMDTMLTLAVLIIVGIWELIITRSFYNHLKSLLTSRSPSSASPTTSRTASTRTTVTANTTPRCPPSDMPSKVAPSVEPKKGTPISKTRRDPEPGTIEQLAQQEALIKRSSTCYESSRKRCMSIRAQFRKKMAAKVSKQFGLNDLGSRIQEIIGHASTRPEEKTGSRALQLIESAKNYTETMSEAGVSMEELIASCESLDKAADMIDWAGMLDAIDEFERRFSRFSDLLNRADQLYAGLPRGD</sequence>
<evidence type="ECO:0000256" key="2">
    <source>
        <dbReference type="SAM" id="Phobius"/>
    </source>
</evidence>
<organism evidence="3 4">
    <name type="scientific">Mesorhabditis spiculigera</name>
    <dbReference type="NCBI Taxonomy" id="96644"/>
    <lineage>
        <taxon>Eukaryota</taxon>
        <taxon>Metazoa</taxon>
        <taxon>Ecdysozoa</taxon>
        <taxon>Nematoda</taxon>
        <taxon>Chromadorea</taxon>
        <taxon>Rhabditida</taxon>
        <taxon>Rhabditina</taxon>
        <taxon>Rhabditomorpha</taxon>
        <taxon>Rhabditoidea</taxon>
        <taxon>Rhabditidae</taxon>
        <taxon>Mesorhabditinae</taxon>
        <taxon>Mesorhabditis</taxon>
    </lineage>
</organism>
<dbReference type="AlphaFoldDB" id="A0AA36CBZ9"/>
<evidence type="ECO:0000256" key="1">
    <source>
        <dbReference type="SAM" id="MobiDB-lite"/>
    </source>
</evidence>
<proteinExistence type="predicted"/>
<protein>
    <submittedName>
        <fullName evidence="3">Uncharacterized protein</fullName>
    </submittedName>
</protein>
<feature type="non-terminal residue" evidence="3">
    <location>
        <position position="355"/>
    </location>
</feature>
<reference evidence="3" key="1">
    <citation type="submission" date="2023-06" db="EMBL/GenBank/DDBJ databases">
        <authorList>
            <person name="Delattre M."/>
        </authorList>
    </citation>
    <scope>NUCLEOTIDE SEQUENCE</scope>
    <source>
        <strain evidence="3">AF72</strain>
    </source>
</reference>
<feature type="region of interest" description="Disordered" evidence="1">
    <location>
        <begin position="147"/>
        <end position="207"/>
    </location>
</feature>
<feature type="transmembrane region" description="Helical" evidence="2">
    <location>
        <begin position="43"/>
        <end position="64"/>
    </location>
</feature>
<dbReference type="EMBL" id="CATQJA010001184">
    <property type="protein sequence ID" value="CAJ0566194.1"/>
    <property type="molecule type" value="Genomic_DNA"/>
</dbReference>
<keyword evidence="2" id="KW-0472">Membrane</keyword>
<feature type="transmembrane region" description="Helical" evidence="2">
    <location>
        <begin position="15"/>
        <end position="37"/>
    </location>
</feature>